<evidence type="ECO:0000313" key="1">
    <source>
        <dbReference type="EMBL" id="AFU87932.1"/>
    </source>
</evidence>
<name>K4K623_9CAUD</name>
<sequence>MTALFIPNDRLSLSYVAEDGRVVRLNDVQMETVSSASGTTAPTFEDVSKTIEVTGTLTATFHVDPPWKCELLWATHNLLAHPISEITHWLAYIPGLKFLRDLGLKFHDITVPRHAWGTGRG</sequence>
<protein>
    <submittedName>
        <fullName evidence="1">Uncharacterized protein</fullName>
    </submittedName>
</protein>
<accession>K4K623</accession>
<dbReference type="EMBL" id="JX100810">
    <property type="protein sequence ID" value="AFU87932.1"/>
    <property type="molecule type" value="Genomic_DNA"/>
</dbReference>
<gene>
    <name evidence="1" type="ORF">CcrColossus_gp062</name>
</gene>
<reference evidence="1 2" key="1">
    <citation type="journal article" date="2012" name="BMC Genomics">
        <title>The Caulobacter crescentus phage phiCbK: genomics of a canonical phage.</title>
        <authorList>
            <person name="Gill J.J."/>
            <person name="Berry J.D."/>
            <person name="Russell W.K."/>
            <person name="Lessor L."/>
            <person name="Escobar Garcia D.A."/>
            <person name="Hernandez D."/>
            <person name="Kane A."/>
            <person name="Keene J."/>
            <person name="Maddox M."/>
            <person name="Martin R."/>
            <person name="Mohan S."/>
            <person name="Thorn A.M."/>
            <person name="Russell D.H."/>
            <person name="Young R."/>
        </authorList>
    </citation>
    <scope>NUCLEOTIDE SEQUENCE [LARGE SCALE GENOMIC DNA]</scope>
</reference>
<keyword evidence="2" id="KW-1185">Reference proteome</keyword>
<proteinExistence type="predicted"/>
<dbReference type="RefSeq" id="YP_006988296.1">
    <property type="nucleotide sequence ID" value="NC_019406.1"/>
</dbReference>
<dbReference type="KEGG" id="vg:13994991"/>
<evidence type="ECO:0000313" key="2">
    <source>
        <dbReference type="Proteomes" id="UP000000463"/>
    </source>
</evidence>
<organism evidence="1 2">
    <name type="scientific">Caulobacter phage CcrColossus</name>
    <dbReference type="NCBI Taxonomy" id="1211640"/>
    <lineage>
        <taxon>Viruses</taxon>
        <taxon>Duplodnaviria</taxon>
        <taxon>Heunggongvirae</taxon>
        <taxon>Uroviricota</taxon>
        <taxon>Caudoviricetes</taxon>
        <taxon>Jeanschmidtviridae</taxon>
        <taxon>Colossusvirus</taxon>
        <taxon>Colossusvirus colossus</taxon>
    </lineage>
</organism>
<dbReference type="Proteomes" id="UP000000463">
    <property type="component" value="Segment"/>
</dbReference>
<dbReference type="GeneID" id="13994991"/>